<dbReference type="OrthoDB" id="15235at2759"/>
<dbReference type="Pfam" id="PF00723">
    <property type="entry name" value="Glyco_hydro_15"/>
    <property type="match status" value="1"/>
</dbReference>
<gene>
    <name evidence="3" type="ORF">EIN_174630</name>
</gene>
<feature type="chain" id="PRO_5001990774" description="GH15-like domain-containing protein" evidence="1">
    <location>
        <begin position="21"/>
        <end position="680"/>
    </location>
</feature>
<evidence type="ECO:0000313" key="4">
    <source>
        <dbReference type="Proteomes" id="UP000014680"/>
    </source>
</evidence>
<dbReference type="GO" id="GO:0005975">
    <property type="term" value="P:carbohydrate metabolic process"/>
    <property type="evidence" value="ECO:0007669"/>
    <property type="project" value="InterPro"/>
</dbReference>
<dbReference type="Proteomes" id="UP000014680">
    <property type="component" value="Unassembled WGS sequence"/>
</dbReference>
<keyword evidence="1" id="KW-0732">Signal</keyword>
<dbReference type="GO" id="GO:0004553">
    <property type="term" value="F:hydrolase activity, hydrolyzing O-glycosyl compounds"/>
    <property type="evidence" value="ECO:0007669"/>
    <property type="project" value="TreeGrafter"/>
</dbReference>
<dbReference type="GeneID" id="14883636"/>
<dbReference type="EMBL" id="KB207112">
    <property type="protein sequence ID" value="ELP84758.1"/>
    <property type="molecule type" value="Genomic_DNA"/>
</dbReference>
<dbReference type="KEGG" id="eiv:EIN_174630"/>
<evidence type="ECO:0000256" key="1">
    <source>
        <dbReference type="SAM" id="SignalP"/>
    </source>
</evidence>
<sequence>MLTLLFLSLGYAFRPNPSYGLTNFKDMTMGWCANIDSLNYKGSRPAGLCQLRWSTNNYEQNLLQGDGFVFHIDSTQYGDPFKFVGKNTIDYPGEYTHEIKYYNNNAFNSKVKVVKRYFMVPNRPILMEAYDITNSGSSTVTFNLLDYTNSSKINNNVAGGSISSTKSLYFDYKNDNAYKNTVVVMGMYDVQSLSLGDATGYTPISYFNSNSKLDGVTSKASQTMIAAMQKSLSVPVGSTVRVTVFRALATSVSGAESLSAEIIAKTYDAWKSQLTTFSDAKFAKYKLPTFANESEKKMWYSSVFTVLFSQNPTLGTLLASYHPLYYYKVWSRDAVFSSIIMTALGEYDGAEKFLKWLSTCELRSDGYFPTNYDWYTGSVIGFVEPQYDAVGVALTAYYYYYKMTGKNTLLLDNNVKNRIKTLENFLMIKDYNNLIRPDYSIWEESSDGWGGYGLPTQYYTFTQAQGHHGLLCAAMIEEKIYGDSNRANELRNRANELSTGFENSFWNEQAGHYVQSLWSDTKSQKVLIDSSTASIVFSGIATNQERIKKHFNKIRSDLTKLNYGIARYYNDPYFFESKFNPAGKEVGEASPPWGVTTMFMAWAELLIDSYDGNAGLVPKRIQWMIDHTGPDFIPCGEAVDGISGDPVMASMPDVYEHAGVYIMSVLQYQKLVPLFKYDKW</sequence>
<accession>A0A0A1U1H5</accession>
<proteinExistence type="predicted"/>
<feature type="signal peptide" evidence="1">
    <location>
        <begin position="1"/>
        <end position="20"/>
    </location>
</feature>
<dbReference type="SUPFAM" id="SSF48208">
    <property type="entry name" value="Six-hairpin glycosidases"/>
    <property type="match status" value="1"/>
</dbReference>
<dbReference type="RefSeq" id="XP_004184104.1">
    <property type="nucleotide sequence ID" value="XM_004184056.1"/>
</dbReference>
<dbReference type="Gene3D" id="1.50.10.10">
    <property type="match status" value="1"/>
</dbReference>
<evidence type="ECO:0000313" key="3">
    <source>
        <dbReference type="EMBL" id="ELP84758.1"/>
    </source>
</evidence>
<evidence type="ECO:0000259" key="2">
    <source>
        <dbReference type="Pfam" id="PF00723"/>
    </source>
</evidence>
<dbReference type="InterPro" id="IPR011613">
    <property type="entry name" value="GH15-like"/>
</dbReference>
<dbReference type="InterPro" id="IPR008928">
    <property type="entry name" value="6-hairpin_glycosidase_sf"/>
</dbReference>
<dbReference type="InterPro" id="IPR012341">
    <property type="entry name" value="6hp_glycosidase-like_sf"/>
</dbReference>
<reference evidence="3 4" key="1">
    <citation type="submission" date="2012-10" db="EMBL/GenBank/DDBJ databases">
        <authorList>
            <person name="Zafar N."/>
            <person name="Inman J."/>
            <person name="Hall N."/>
            <person name="Lorenzi H."/>
            <person name="Caler E."/>
        </authorList>
    </citation>
    <scope>NUCLEOTIDE SEQUENCE [LARGE SCALE GENOMIC DNA]</scope>
    <source>
        <strain evidence="3 4">IP1</strain>
    </source>
</reference>
<dbReference type="AlphaFoldDB" id="A0A0A1U1H5"/>
<dbReference type="OMA" id="FPTNYDW"/>
<dbReference type="PANTHER" id="PTHR31616">
    <property type="entry name" value="TREHALASE"/>
    <property type="match status" value="1"/>
</dbReference>
<keyword evidence="4" id="KW-1185">Reference proteome</keyword>
<organism evidence="3 4">
    <name type="scientific">Entamoeba invadens IP1</name>
    <dbReference type="NCBI Taxonomy" id="370355"/>
    <lineage>
        <taxon>Eukaryota</taxon>
        <taxon>Amoebozoa</taxon>
        <taxon>Evosea</taxon>
        <taxon>Archamoebae</taxon>
        <taxon>Mastigamoebida</taxon>
        <taxon>Entamoebidae</taxon>
        <taxon>Entamoeba</taxon>
    </lineage>
</organism>
<name>A0A0A1U1H5_ENTIV</name>
<protein>
    <recommendedName>
        <fullName evidence="2">GH15-like domain-containing protein</fullName>
    </recommendedName>
</protein>
<dbReference type="VEuPathDB" id="AmoebaDB:EIN_174630"/>
<feature type="domain" description="GH15-like" evidence="2">
    <location>
        <begin position="369"/>
        <end position="601"/>
    </location>
</feature>
<dbReference type="PANTHER" id="PTHR31616:SF0">
    <property type="entry name" value="GLUCAN 1,4-ALPHA-GLUCOSIDASE"/>
    <property type="match status" value="1"/>
</dbReference>